<evidence type="ECO:0000313" key="3">
    <source>
        <dbReference type="Proteomes" id="UP001151752"/>
    </source>
</evidence>
<comment type="caution">
    <text evidence="2">The sequence shown here is derived from an EMBL/GenBank/DDBJ whole genome shotgun (WGS) entry which is preliminary data.</text>
</comment>
<organism evidence="2 3">
    <name type="scientific">Salix koriyanagi</name>
    <dbReference type="NCBI Taxonomy" id="2511006"/>
    <lineage>
        <taxon>Eukaryota</taxon>
        <taxon>Viridiplantae</taxon>
        <taxon>Streptophyta</taxon>
        <taxon>Embryophyta</taxon>
        <taxon>Tracheophyta</taxon>
        <taxon>Spermatophyta</taxon>
        <taxon>Magnoliopsida</taxon>
        <taxon>eudicotyledons</taxon>
        <taxon>Gunneridae</taxon>
        <taxon>Pentapetalae</taxon>
        <taxon>rosids</taxon>
        <taxon>fabids</taxon>
        <taxon>Malpighiales</taxon>
        <taxon>Salicaceae</taxon>
        <taxon>Saliceae</taxon>
        <taxon>Salix</taxon>
    </lineage>
</organism>
<dbReference type="Proteomes" id="UP001151752">
    <property type="component" value="Chromosome 10"/>
</dbReference>
<feature type="region of interest" description="Disordered" evidence="1">
    <location>
        <begin position="1"/>
        <end position="73"/>
    </location>
</feature>
<protein>
    <submittedName>
        <fullName evidence="2">Uncharacterized protein</fullName>
    </submittedName>
</protein>
<feature type="compositionally biased region" description="Low complexity" evidence="1">
    <location>
        <begin position="36"/>
        <end position="47"/>
    </location>
</feature>
<feature type="compositionally biased region" description="Basic and acidic residues" evidence="1">
    <location>
        <begin position="1"/>
        <end position="11"/>
    </location>
</feature>
<dbReference type="EMBL" id="JAPFFM010000002">
    <property type="protein sequence ID" value="KAJ6773025.1"/>
    <property type="molecule type" value="Genomic_DNA"/>
</dbReference>
<reference evidence="2" key="1">
    <citation type="submission" date="2022-11" db="EMBL/GenBank/DDBJ databases">
        <authorList>
            <person name="Hyden B.L."/>
            <person name="Feng K."/>
            <person name="Yates T."/>
            <person name="Jawdy S."/>
            <person name="Smart L.B."/>
            <person name="Muchero W."/>
        </authorList>
    </citation>
    <scope>NUCLEOTIDE SEQUENCE</scope>
    <source>
        <tissue evidence="2">Shoot tip</tissue>
    </source>
</reference>
<accession>A0A9Q1AIT2</accession>
<keyword evidence="3" id="KW-1185">Reference proteome</keyword>
<sequence>MACLGKDDRGKGRSFNQGAERSLEKNIRYRSLQVQSSPVLAPDSAAAAPPPPPPGLTKRDPCLYLPKGQSGCK</sequence>
<reference evidence="2" key="2">
    <citation type="journal article" date="2023" name="Int. J. Mol. Sci.">
        <title>De Novo Assembly and Annotation of 11 Diverse Shrub Willow (Salix) Genomes Reveals Novel Gene Organization in Sex-Linked Regions.</title>
        <authorList>
            <person name="Hyden B."/>
            <person name="Feng K."/>
            <person name="Yates T.B."/>
            <person name="Jawdy S."/>
            <person name="Cereghino C."/>
            <person name="Smart L.B."/>
            <person name="Muchero W."/>
        </authorList>
    </citation>
    <scope>NUCLEOTIDE SEQUENCE</scope>
    <source>
        <tissue evidence="2">Shoot tip</tissue>
    </source>
</reference>
<gene>
    <name evidence="2" type="ORF">OIU74_019108</name>
</gene>
<evidence type="ECO:0000313" key="2">
    <source>
        <dbReference type="EMBL" id="KAJ6773025.1"/>
    </source>
</evidence>
<dbReference type="AlphaFoldDB" id="A0A9Q1AIT2"/>
<proteinExistence type="predicted"/>
<name>A0A9Q1AIT2_9ROSI</name>
<evidence type="ECO:0000256" key="1">
    <source>
        <dbReference type="SAM" id="MobiDB-lite"/>
    </source>
</evidence>